<evidence type="ECO:0000256" key="1">
    <source>
        <dbReference type="SAM" id="Phobius"/>
    </source>
</evidence>
<keyword evidence="3" id="KW-1185">Reference proteome</keyword>
<keyword evidence="1" id="KW-0472">Membrane</keyword>
<feature type="transmembrane region" description="Helical" evidence="1">
    <location>
        <begin position="265"/>
        <end position="286"/>
    </location>
</feature>
<feature type="transmembrane region" description="Helical" evidence="1">
    <location>
        <begin position="129"/>
        <end position="149"/>
    </location>
</feature>
<gene>
    <name evidence="2" type="ORF">GCM10007304_36840</name>
</gene>
<dbReference type="EMBL" id="BMCU01000004">
    <property type="protein sequence ID" value="GGG19536.1"/>
    <property type="molecule type" value="Genomic_DNA"/>
</dbReference>
<feature type="transmembrane region" description="Helical" evidence="1">
    <location>
        <begin position="102"/>
        <end position="123"/>
    </location>
</feature>
<reference evidence="2" key="1">
    <citation type="journal article" date="2014" name="Int. J. Syst. Evol. Microbiol.">
        <title>Complete genome sequence of Corynebacterium casei LMG S-19264T (=DSM 44701T), isolated from a smear-ripened cheese.</title>
        <authorList>
            <consortium name="US DOE Joint Genome Institute (JGI-PGF)"/>
            <person name="Walter F."/>
            <person name="Albersmeier A."/>
            <person name="Kalinowski J."/>
            <person name="Ruckert C."/>
        </authorList>
    </citation>
    <scope>NUCLEOTIDE SEQUENCE</scope>
    <source>
        <strain evidence="2">CCM 7905</strain>
    </source>
</reference>
<feature type="transmembrane region" description="Helical" evidence="1">
    <location>
        <begin position="235"/>
        <end position="253"/>
    </location>
</feature>
<comment type="caution">
    <text evidence="2">The sequence shown here is derived from an EMBL/GenBank/DDBJ whole genome shotgun (WGS) entry which is preliminary data.</text>
</comment>
<proteinExistence type="predicted"/>
<keyword evidence="1" id="KW-1133">Transmembrane helix</keyword>
<feature type="transmembrane region" description="Helical" evidence="1">
    <location>
        <begin position="292"/>
        <end position="313"/>
    </location>
</feature>
<name>A0A917G2T2_9NOCA</name>
<dbReference type="Proteomes" id="UP000654257">
    <property type="component" value="Unassembled WGS sequence"/>
</dbReference>
<dbReference type="AlphaFoldDB" id="A0A917G2T2"/>
<evidence type="ECO:0008006" key="4">
    <source>
        <dbReference type="Google" id="ProtNLM"/>
    </source>
</evidence>
<sequence length="326" mass="35008">MNEQRGLARSVVGDGVPLLMATAGILALAGGFAMFLSLTGEFLPHDLAYLGMSADELCGIADCHVVHFMLHDRMAFGGSVFGIGVLYGYLALFPLRRRESWAWWLLALSGVLGFSSFLGYLSFGYLDTWHAAITLFLLPLFVIGLIMTWRTLEHPRSLAVVVVPVARPNFRTRAGIGRVCLLLGAAGTFAAGTEIFRIGLMETFVPADLTFLGVSADHLEHLNDRLVPLVAHDRAGFGAAVVIQGLLSFGCLWSNSTSVEVSKALWQTIFLAGVVSLSAAIGTHFIVGYIDLWHLAPPVAAAVALVVGLTLSYPVSTRPVVTREPV</sequence>
<evidence type="ECO:0000313" key="2">
    <source>
        <dbReference type="EMBL" id="GGG19536.1"/>
    </source>
</evidence>
<protein>
    <recommendedName>
        <fullName evidence="4">DUF998 domain-containing protein</fullName>
    </recommendedName>
</protein>
<accession>A0A917G2T2</accession>
<feature type="transmembrane region" description="Helical" evidence="1">
    <location>
        <begin position="74"/>
        <end position="95"/>
    </location>
</feature>
<evidence type="ECO:0000313" key="3">
    <source>
        <dbReference type="Proteomes" id="UP000654257"/>
    </source>
</evidence>
<reference evidence="2" key="2">
    <citation type="submission" date="2020-09" db="EMBL/GenBank/DDBJ databases">
        <authorList>
            <person name="Sun Q."/>
            <person name="Sedlacek I."/>
        </authorList>
    </citation>
    <scope>NUCLEOTIDE SEQUENCE</scope>
    <source>
        <strain evidence="2">CCM 7905</strain>
    </source>
</reference>
<feature type="transmembrane region" description="Helical" evidence="1">
    <location>
        <begin position="12"/>
        <end position="36"/>
    </location>
</feature>
<keyword evidence="1" id="KW-0812">Transmembrane</keyword>
<organism evidence="2 3">
    <name type="scientific">Rhodococcoides trifolii</name>
    <dbReference type="NCBI Taxonomy" id="908250"/>
    <lineage>
        <taxon>Bacteria</taxon>
        <taxon>Bacillati</taxon>
        <taxon>Actinomycetota</taxon>
        <taxon>Actinomycetes</taxon>
        <taxon>Mycobacteriales</taxon>
        <taxon>Nocardiaceae</taxon>
        <taxon>Rhodococcoides</taxon>
    </lineage>
</organism>
<dbReference type="RefSeq" id="WP_188546356.1">
    <property type="nucleotide sequence ID" value="NZ_BMCU01000004.1"/>
</dbReference>
<feature type="transmembrane region" description="Helical" evidence="1">
    <location>
        <begin position="179"/>
        <end position="200"/>
    </location>
</feature>